<dbReference type="AlphaFoldDB" id="A0A4Q8LHG1"/>
<proteinExistence type="predicted"/>
<dbReference type="RefSeq" id="WP_130550060.1">
    <property type="nucleotide sequence ID" value="NZ_SHMC01000001.1"/>
</dbReference>
<protein>
    <submittedName>
        <fullName evidence="2">DUF4124 domain-containing protein</fullName>
    </submittedName>
</protein>
<name>A0A4Q8LHG1_9GAMM</name>
<comment type="caution">
    <text evidence="2">The sequence shown here is derived from an EMBL/GenBank/DDBJ whole genome shotgun (WGS) entry which is preliminary data.</text>
</comment>
<organism evidence="2 3">
    <name type="scientific">Pseudoxanthomonas winnipegensis</name>
    <dbReference type="NCBI Taxonomy" id="2480810"/>
    <lineage>
        <taxon>Bacteria</taxon>
        <taxon>Pseudomonadati</taxon>
        <taxon>Pseudomonadota</taxon>
        <taxon>Gammaproteobacteria</taxon>
        <taxon>Lysobacterales</taxon>
        <taxon>Lysobacteraceae</taxon>
        <taxon>Pseudoxanthomonas</taxon>
    </lineage>
</organism>
<dbReference type="Proteomes" id="UP000292627">
    <property type="component" value="Unassembled WGS sequence"/>
</dbReference>
<evidence type="ECO:0000313" key="3">
    <source>
        <dbReference type="Proteomes" id="UP000292627"/>
    </source>
</evidence>
<dbReference type="EMBL" id="SHMC01000001">
    <property type="protein sequence ID" value="TAA28528.1"/>
    <property type="molecule type" value="Genomic_DNA"/>
</dbReference>
<keyword evidence="1" id="KW-0732">Signal</keyword>
<sequence length="202" mass="21555">MRAPVPLLLLTLALALAALAWPPAARAQAIHRCTDASGVSVFTDRRCEDLGAASRVPVPLPATAGEAGDAPSRTHLGCPRKLSDLVQRIGAAVAAKDANDLAALYQWNGISDASANRLLDRMEAIVRRPLLDITPVLPAPDPVVEADGTITDANTDGFYPQATLPQRRRPVGLRLQQTLSNGTPTSTVMGIRRSYDCFWISL</sequence>
<evidence type="ECO:0000313" key="2">
    <source>
        <dbReference type="EMBL" id="TAA28528.1"/>
    </source>
</evidence>
<accession>A0A4Q8LHG1</accession>
<reference evidence="2 3" key="1">
    <citation type="submission" date="2019-02" db="EMBL/GenBank/DDBJ databases">
        <title>WGS of Pseudoxanthomonas species novum from clinical isolates.</title>
        <authorList>
            <person name="Bernier A.-M."/>
            <person name="Bernard K."/>
            <person name="Vachon A."/>
        </authorList>
    </citation>
    <scope>NUCLEOTIDE SEQUENCE [LARGE SCALE GENOMIC DNA]</scope>
    <source>
        <strain evidence="2 3">NML171200</strain>
    </source>
</reference>
<evidence type="ECO:0000256" key="1">
    <source>
        <dbReference type="SAM" id="SignalP"/>
    </source>
</evidence>
<feature type="signal peptide" evidence="1">
    <location>
        <begin position="1"/>
        <end position="27"/>
    </location>
</feature>
<feature type="chain" id="PRO_5020996600" evidence="1">
    <location>
        <begin position="28"/>
        <end position="202"/>
    </location>
</feature>
<dbReference type="OrthoDB" id="5956287at2"/>
<gene>
    <name evidence="2" type="ORF">EA660_02780</name>
</gene>